<dbReference type="GO" id="GO:0005634">
    <property type="term" value="C:nucleus"/>
    <property type="evidence" value="ECO:0007669"/>
    <property type="project" value="UniProtKB-SubCell"/>
</dbReference>
<evidence type="ECO:0000256" key="13">
    <source>
        <dbReference type="ARBA" id="ARBA00022737"/>
    </source>
</evidence>
<reference evidence="31" key="2">
    <citation type="submission" date="2025-09" db="UniProtKB">
        <authorList>
            <consortium name="Ensembl"/>
        </authorList>
    </citation>
    <scope>IDENTIFICATION</scope>
</reference>
<dbReference type="PANTHER" id="PTHR11076:SF33">
    <property type="entry name" value="DNA POLYMERASE KAPPA"/>
    <property type="match status" value="1"/>
</dbReference>
<feature type="region of interest" description="Disordered" evidence="28">
    <location>
        <begin position="567"/>
        <end position="593"/>
    </location>
</feature>
<evidence type="ECO:0000256" key="11">
    <source>
        <dbReference type="ARBA" id="ARBA00022705"/>
    </source>
</evidence>
<name>A0A8C8A5Y7_9TELE</name>
<evidence type="ECO:0000256" key="15">
    <source>
        <dbReference type="ARBA" id="ARBA00022771"/>
    </source>
</evidence>
<dbReference type="EC" id="2.7.7.7" evidence="5"/>
<comment type="cofactor">
    <cofactor evidence="1">
        <name>Mn(2+)</name>
        <dbReference type="ChEBI" id="CHEBI:29035"/>
    </cofactor>
</comment>
<keyword evidence="11" id="KW-0235">DNA replication</keyword>
<dbReference type="InterPro" id="IPR024728">
    <property type="entry name" value="PolY_HhH_motif"/>
</dbReference>
<comment type="function">
    <text evidence="24">DNA polymerase specifically involved in DNA repair. Plays an important role in translesion synthesis, where the normal high-fidelity DNA polymerases cannot proceed and DNA synthesis stalls. Depending on the context, it inserts the correct base, but causes frequent base transitions, transversions and frameshifts. Lacks 3'-5' proofreading exonuclease activity. Forms a Schiff base with 5'-deoxyribose phosphate at abasic sites, but does not have lyase activity.</text>
</comment>
<evidence type="ECO:0000256" key="4">
    <source>
        <dbReference type="ARBA" id="ARBA00010945"/>
    </source>
</evidence>
<feature type="coiled-coil region" evidence="27">
    <location>
        <begin position="70"/>
        <end position="97"/>
    </location>
</feature>
<dbReference type="PROSITE" id="PS51908">
    <property type="entry name" value="ZF_UBZ4"/>
    <property type="match status" value="1"/>
</dbReference>
<dbReference type="Pfam" id="PF00817">
    <property type="entry name" value="IMS"/>
    <property type="match status" value="1"/>
</dbReference>
<evidence type="ECO:0000256" key="18">
    <source>
        <dbReference type="ARBA" id="ARBA00022932"/>
    </source>
</evidence>
<dbReference type="Gene3D" id="3.30.1490.100">
    <property type="entry name" value="DNA polymerase, Y-family, little finger domain"/>
    <property type="match status" value="1"/>
</dbReference>
<evidence type="ECO:0000256" key="7">
    <source>
        <dbReference type="ARBA" id="ARBA00022457"/>
    </source>
</evidence>
<dbReference type="Gene3D" id="3.30.70.270">
    <property type="match status" value="2"/>
</dbReference>
<evidence type="ECO:0000256" key="26">
    <source>
        <dbReference type="PROSITE-ProRule" id="PRU01256"/>
    </source>
</evidence>
<evidence type="ECO:0000256" key="12">
    <source>
        <dbReference type="ARBA" id="ARBA00022723"/>
    </source>
</evidence>
<dbReference type="GeneTree" id="ENSGT00940000156667"/>
<dbReference type="FunFam" id="1.10.150.810:FF:000002">
    <property type="entry name" value="Polymerase (DNA directed) kappa"/>
    <property type="match status" value="1"/>
</dbReference>
<evidence type="ECO:0000259" key="30">
    <source>
        <dbReference type="PROSITE" id="PS51908"/>
    </source>
</evidence>
<dbReference type="FunFam" id="3.30.1490.100:FF:000005">
    <property type="entry name" value="DNA polymerase kappa"/>
    <property type="match status" value="1"/>
</dbReference>
<reference evidence="31" key="1">
    <citation type="submission" date="2025-08" db="UniProtKB">
        <authorList>
            <consortium name="Ensembl"/>
        </authorList>
    </citation>
    <scope>IDENTIFICATION</scope>
</reference>
<dbReference type="Pfam" id="PF11799">
    <property type="entry name" value="IMS_C"/>
    <property type="match status" value="1"/>
</dbReference>
<dbReference type="NCBIfam" id="NF002677">
    <property type="entry name" value="PRK02406.1"/>
    <property type="match status" value="1"/>
</dbReference>
<evidence type="ECO:0000256" key="1">
    <source>
        <dbReference type="ARBA" id="ARBA00001936"/>
    </source>
</evidence>
<dbReference type="FunFam" id="1.10.150.20:FF:000039">
    <property type="entry name" value="Polymerase (DNA directed) kappa"/>
    <property type="match status" value="1"/>
</dbReference>
<evidence type="ECO:0000256" key="5">
    <source>
        <dbReference type="ARBA" id="ARBA00012417"/>
    </source>
</evidence>
<evidence type="ECO:0000256" key="24">
    <source>
        <dbReference type="ARBA" id="ARBA00054552"/>
    </source>
</evidence>
<evidence type="ECO:0000313" key="32">
    <source>
        <dbReference type="Proteomes" id="UP000694383"/>
    </source>
</evidence>
<dbReference type="Ensembl" id="ENSOSIT00000052869.1">
    <property type="protein sequence ID" value="ENSOSIP00000050339.1"/>
    <property type="gene ID" value="ENSOSIG00000023445.1"/>
</dbReference>
<dbReference type="InterPro" id="IPR017961">
    <property type="entry name" value="DNA_pol_Y-fam_little_finger"/>
</dbReference>
<dbReference type="PROSITE" id="PS50173">
    <property type="entry name" value="UMUC"/>
    <property type="match status" value="1"/>
</dbReference>
<protein>
    <recommendedName>
        <fullName evidence="6">DNA polymerase kappa</fullName>
        <ecNumber evidence="5">2.7.7.7</ecNumber>
    </recommendedName>
    <alternativeName>
        <fullName evidence="25">DINB protein</fullName>
    </alternativeName>
</protein>
<dbReference type="Gene3D" id="1.10.150.810">
    <property type="match status" value="2"/>
</dbReference>
<dbReference type="GO" id="GO:0003684">
    <property type="term" value="F:damaged DNA binding"/>
    <property type="evidence" value="ECO:0007669"/>
    <property type="project" value="InterPro"/>
</dbReference>
<dbReference type="FunFam" id="1.10.150.810:FF:000001">
    <property type="entry name" value="DNA polymerase kappa"/>
    <property type="match status" value="1"/>
</dbReference>
<keyword evidence="20 26" id="KW-0234">DNA repair</keyword>
<keyword evidence="22" id="KW-0704">Schiff base</keyword>
<dbReference type="FunFam" id="3.40.1170.60:FF:000002">
    <property type="entry name" value="Polymerase (DNA directed) kappa"/>
    <property type="match status" value="1"/>
</dbReference>
<dbReference type="GO" id="GO:0006260">
    <property type="term" value="P:DNA replication"/>
    <property type="evidence" value="ECO:0007669"/>
    <property type="project" value="UniProtKB-KW"/>
</dbReference>
<dbReference type="GO" id="GO:0003887">
    <property type="term" value="F:DNA-directed DNA polymerase activity"/>
    <property type="evidence" value="ECO:0007669"/>
    <property type="project" value="UniProtKB-KW"/>
</dbReference>
<dbReference type="InterPro" id="IPR022880">
    <property type="entry name" value="DNApol_IV"/>
</dbReference>
<dbReference type="InterPro" id="IPR050116">
    <property type="entry name" value="DNA_polymerase-Y"/>
</dbReference>
<keyword evidence="12" id="KW-0479">Metal-binding</keyword>
<comment type="cofactor">
    <cofactor evidence="2">
        <name>Mg(2+)</name>
        <dbReference type="ChEBI" id="CHEBI:18420"/>
    </cofactor>
</comment>
<evidence type="ECO:0000313" key="31">
    <source>
        <dbReference type="Ensembl" id="ENSOSIP00000050339.1"/>
    </source>
</evidence>
<evidence type="ECO:0000256" key="21">
    <source>
        <dbReference type="ARBA" id="ARBA00023242"/>
    </source>
</evidence>
<keyword evidence="17" id="KW-0460">Magnesium</keyword>
<keyword evidence="18" id="KW-0239">DNA-directed DNA polymerase</keyword>
<keyword evidence="16" id="KW-0862">Zinc</keyword>
<dbReference type="GO" id="GO:0006281">
    <property type="term" value="P:DNA repair"/>
    <property type="evidence" value="ECO:0007669"/>
    <property type="project" value="UniProtKB-KW"/>
</dbReference>
<evidence type="ECO:0000256" key="22">
    <source>
        <dbReference type="ARBA" id="ARBA00023270"/>
    </source>
</evidence>
<evidence type="ECO:0000256" key="8">
    <source>
        <dbReference type="ARBA" id="ARBA00022634"/>
    </source>
</evidence>
<feature type="domain" description="UBZ4-type" evidence="30">
    <location>
        <begin position="509"/>
        <end position="539"/>
    </location>
</feature>
<evidence type="ECO:0000256" key="16">
    <source>
        <dbReference type="ARBA" id="ARBA00022833"/>
    </source>
</evidence>
<dbReference type="GO" id="GO:0042276">
    <property type="term" value="P:error-prone translesion synthesis"/>
    <property type="evidence" value="ECO:0007669"/>
    <property type="project" value="TreeGrafter"/>
</dbReference>
<dbReference type="SMART" id="SM00734">
    <property type="entry name" value="ZnF_Rad18"/>
    <property type="match status" value="2"/>
</dbReference>
<comment type="subcellular location">
    <subcellularLocation>
        <location evidence="3">Nucleus</location>
    </subcellularLocation>
</comment>
<evidence type="ECO:0000256" key="2">
    <source>
        <dbReference type="ARBA" id="ARBA00001946"/>
    </source>
</evidence>
<dbReference type="CDD" id="cd03586">
    <property type="entry name" value="PolY_Pol_IV_kappa"/>
    <property type="match status" value="1"/>
</dbReference>
<keyword evidence="8" id="KW-0237">DNA synthesis</keyword>
<evidence type="ECO:0000256" key="9">
    <source>
        <dbReference type="ARBA" id="ARBA00022679"/>
    </source>
</evidence>
<keyword evidence="27" id="KW-0175">Coiled coil</keyword>
<dbReference type="SUPFAM" id="SSF100879">
    <property type="entry name" value="Lesion bypass DNA polymerase (Y-family), little finger domain"/>
    <property type="match status" value="1"/>
</dbReference>
<comment type="similarity">
    <text evidence="4">Belongs to the DNA polymerase type-Y family.</text>
</comment>
<proteinExistence type="inferred from homology"/>
<accession>A0A8C8A5Y7</accession>
<dbReference type="SUPFAM" id="SSF56672">
    <property type="entry name" value="DNA/RNA polymerases"/>
    <property type="match status" value="1"/>
</dbReference>
<keyword evidence="14 26" id="KW-0227">DNA damage</keyword>
<dbReference type="InterPro" id="IPR036775">
    <property type="entry name" value="DNA_pol_Y-fam_lit_finger_sf"/>
</dbReference>
<feature type="domain" description="UmuC" evidence="29">
    <location>
        <begin position="101"/>
        <end position="282"/>
    </location>
</feature>
<keyword evidence="19" id="KW-0238">DNA-binding</keyword>
<evidence type="ECO:0000256" key="23">
    <source>
        <dbReference type="ARBA" id="ARBA00049244"/>
    </source>
</evidence>
<dbReference type="InterPro" id="IPR043128">
    <property type="entry name" value="Rev_trsase/Diguanyl_cyclase"/>
</dbReference>
<dbReference type="AlphaFoldDB" id="A0A8C8A5Y7"/>
<evidence type="ECO:0000256" key="20">
    <source>
        <dbReference type="ARBA" id="ARBA00023204"/>
    </source>
</evidence>
<keyword evidence="10" id="KW-0548">Nucleotidyltransferase</keyword>
<evidence type="ECO:0000256" key="6">
    <source>
        <dbReference type="ARBA" id="ARBA00016178"/>
    </source>
</evidence>
<keyword evidence="15 26" id="KW-0863">Zinc-finger</keyword>
<evidence type="ECO:0000256" key="17">
    <source>
        <dbReference type="ARBA" id="ARBA00022842"/>
    </source>
</evidence>
<evidence type="ECO:0000256" key="25">
    <source>
        <dbReference type="ARBA" id="ARBA00075994"/>
    </source>
</evidence>
<organism evidence="31 32">
    <name type="scientific">Oryzias sinensis</name>
    <name type="common">Chinese medaka</name>
    <dbReference type="NCBI Taxonomy" id="183150"/>
    <lineage>
        <taxon>Eukaryota</taxon>
        <taxon>Metazoa</taxon>
        <taxon>Chordata</taxon>
        <taxon>Craniata</taxon>
        <taxon>Vertebrata</taxon>
        <taxon>Euteleostomi</taxon>
        <taxon>Actinopterygii</taxon>
        <taxon>Neopterygii</taxon>
        <taxon>Teleostei</taxon>
        <taxon>Neoteleostei</taxon>
        <taxon>Acanthomorphata</taxon>
        <taxon>Ovalentaria</taxon>
        <taxon>Atherinomorphae</taxon>
        <taxon>Beloniformes</taxon>
        <taxon>Adrianichthyidae</taxon>
        <taxon>Oryziinae</taxon>
        <taxon>Oryzias</taxon>
    </lineage>
</organism>
<evidence type="ECO:0000256" key="28">
    <source>
        <dbReference type="SAM" id="MobiDB-lite"/>
    </source>
</evidence>
<keyword evidence="32" id="KW-1185">Reference proteome</keyword>
<evidence type="ECO:0000256" key="19">
    <source>
        <dbReference type="ARBA" id="ARBA00023125"/>
    </source>
</evidence>
<dbReference type="GO" id="GO:0008270">
    <property type="term" value="F:zinc ion binding"/>
    <property type="evidence" value="ECO:0007669"/>
    <property type="project" value="UniProtKB-KW"/>
</dbReference>
<dbReference type="InterPro" id="IPR043502">
    <property type="entry name" value="DNA/RNA_pol_sf"/>
</dbReference>
<evidence type="ECO:0000256" key="27">
    <source>
        <dbReference type="SAM" id="Coils"/>
    </source>
</evidence>
<dbReference type="Proteomes" id="UP000694383">
    <property type="component" value="Unplaced"/>
</dbReference>
<keyword evidence="7" id="KW-0515">Mutator protein</keyword>
<dbReference type="PANTHER" id="PTHR11076">
    <property type="entry name" value="DNA REPAIR POLYMERASE UMUC / TRANSFERASE FAMILY MEMBER"/>
    <property type="match status" value="1"/>
</dbReference>
<comment type="catalytic activity">
    <reaction evidence="23">
        <text>DNA(n) + a 2'-deoxyribonucleoside 5'-triphosphate = DNA(n+1) + diphosphate</text>
        <dbReference type="Rhea" id="RHEA:22508"/>
        <dbReference type="Rhea" id="RHEA-COMP:17339"/>
        <dbReference type="Rhea" id="RHEA-COMP:17340"/>
        <dbReference type="ChEBI" id="CHEBI:33019"/>
        <dbReference type="ChEBI" id="CHEBI:61560"/>
        <dbReference type="ChEBI" id="CHEBI:173112"/>
        <dbReference type="EC" id="2.7.7.7"/>
    </reaction>
</comment>
<dbReference type="InterPro" id="IPR001126">
    <property type="entry name" value="UmuC"/>
</dbReference>
<keyword evidence="21" id="KW-0539">Nucleus</keyword>
<keyword evidence="9" id="KW-0808">Transferase</keyword>
<dbReference type="Pfam" id="PF11798">
    <property type="entry name" value="IMS_HHH"/>
    <property type="match status" value="1"/>
</dbReference>
<evidence type="ECO:0000256" key="10">
    <source>
        <dbReference type="ARBA" id="ARBA00022695"/>
    </source>
</evidence>
<keyword evidence="13" id="KW-0677">Repeat</keyword>
<dbReference type="InterPro" id="IPR006642">
    <property type="entry name" value="Rad18_UBZ4"/>
</dbReference>
<evidence type="ECO:0000256" key="3">
    <source>
        <dbReference type="ARBA" id="ARBA00004123"/>
    </source>
</evidence>
<evidence type="ECO:0000259" key="29">
    <source>
        <dbReference type="PROSITE" id="PS50173"/>
    </source>
</evidence>
<evidence type="ECO:0000256" key="14">
    <source>
        <dbReference type="ARBA" id="ARBA00022763"/>
    </source>
</evidence>
<dbReference type="Gene3D" id="3.30.160.60">
    <property type="entry name" value="Classic Zinc Finger"/>
    <property type="match status" value="2"/>
</dbReference>
<sequence>MDNEPAQTKDEGFLSRMALNDNKAGMEGLDRDKINNIIMESSKGSKFYENELKKDQQVNQRIEKMMLQKANITQAQLKKAQAQVEKMTLALERSRDLSRVIVHVDMDAFYAAVEMRDCAELKTKPMAVGSMSMLSTSNYLARKYGVRAAMPGFIAKKLCSDLVIVPPNFDKYRAVSDEIREIFADYDPHFLPMSLDEAYLDFTEHLEQRQTWPESLRTHRYSSKSITTVIIINLPGIAPNMMLAKVCSDKNKPNGQYRLPPTREAVMDFIQDLPVRKICGIGKVSEKMLNALEITKCSHLGQQMALLSLLFSETACQNFMEVSLGLGSTRISRHEERKSMSIERTFKELSDAEEQFSLCRELCKDLAEDMKKEGLKGKTVSLKLKNVNFEVKTRAQTLQCAVAAEEEIFAVAKDLLKTEIDNESPHPLKLRLMGVRMSAFVSSDDKAPTQKSILGFLKLQLHVSSVNTQDEGSALNKTGGSVSQVLENKRAAPAGDHPSTSGCEARPQILICPVCSSKVETTDLNVFNRHIDLCLNVASTNQKKSESESVYDEKKCLQECKELNKRKERSEAEEEQPFGSKESSRVCPRGGQHGGSIQKVFLTQSDSKPTTSQKCQGKLSDLVCPVCHLTQETDDLAVFNRHVDLCLNQEVLHELKGQTTFSQNPSVVKNSKNIGKSQ</sequence>